<comment type="caution">
    <text evidence="2">The sequence shown here is derived from an EMBL/GenBank/DDBJ whole genome shotgun (WGS) entry which is preliminary data.</text>
</comment>
<name>A0ABR0AFV9_9CRUS</name>
<organism evidence="2 3">
    <name type="scientific">Daphnia magna</name>
    <dbReference type="NCBI Taxonomy" id="35525"/>
    <lineage>
        <taxon>Eukaryota</taxon>
        <taxon>Metazoa</taxon>
        <taxon>Ecdysozoa</taxon>
        <taxon>Arthropoda</taxon>
        <taxon>Crustacea</taxon>
        <taxon>Branchiopoda</taxon>
        <taxon>Diplostraca</taxon>
        <taxon>Cladocera</taxon>
        <taxon>Anomopoda</taxon>
        <taxon>Daphniidae</taxon>
        <taxon>Daphnia</taxon>
    </lineage>
</organism>
<evidence type="ECO:0000313" key="3">
    <source>
        <dbReference type="Proteomes" id="UP001234178"/>
    </source>
</evidence>
<evidence type="ECO:0000313" key="2">
    <source>
        <dbReference type="EMBL" id="KAK4023996.1"/>
    </source>
</evidence>
<feature type="region of interest" description="Disordered" evidence="1">
    <location>
        <begin position="1"/>
        <end position="21"/>
    </location>
</feature>
<reference evidence="2 3" key="1">
    <citation type="journal article" date="2023" name="Nucleic Acids Res.">
        <title>The hologenome of Daphnia magna reveals possible DNA methylation and microbiome-mediated evolution of the host genome.</title>
        <authorList>
            <person name="Chaturvedi A."/>
            <person name="Li X."/>
            <person name="Dhandapani V."/>
            <person name="Marshall H."/>
            <person name="Kissane S."/>
            <person name="Cuenca-Cambronero M."/>
            <person name="Asole G."/>
            <person name="Calvet F."/>
            <person name="Ruiz-Romero M."/>
            <person name="Marangio P."/>
            <person name="Guigo R."/>
            <person name="Rago D."/>
            <person name="Mirbahai L."/>
            <person name="Eastwood N."/>
            <person name="Colbourne J.K."/>
            <person name="Zhou J."/>
            <person name="Mallon E."/>
            <person name="Orsini L."/>
        </authorList>
    </citation>
    <scope>NUCLEOTIDE SEQUENCE [LARGE SCALE GENOMIC DNA]</scope>
    <source>
        <strain evidence="2">LRV0_1</strain>
    </source>
</reference>
<proteinExistence type="predicted"/>
<dbReference type="EMBL" id="JAOYFB010000037">
    <property type="protein sequence ID" value="KAK4023996.1"/>
    <property type="molecule type" value="Genomic_DNA"/>
</dbReference>
<gene>
    <name evidence="2" type="ORF">OUZ56_009387</name>
</gene>
<accession>A0ABR0AFV9</accession>
<protein>
    <submittedName>
        <fullName evidence="2">Uncharacterized protein</fullName>
    </submittedName>
</protein>
<dbReference type="Proteomes" id="UP001234178">
    <property type="component" value="Unassembled WGS sequence"/>
</dbReference>
<keyword evidence="3" id="KW-1185">Reference proteome</keyword>
<evidence type="ECO:0000256" key="1">
    <source>
        <dbReference type="SAM" id="MobiDB-lite"/>
    </source>
</evidence>
<sequence length="95" mass="11210">MTLHPSQMMANAPLMKNDKENKEKNLPGFEYNALNLHCLCPMFRLDCDSLGNQKNDFPRRCHAKTCPKYGRVQHRDLPYYQYIQLAKMQRHGLEI</sequence>